<reference evidence="1 2" key="1">
    <citation type="submission" date="2018-01" db="EMBL/GenBank/DDBJ databases">
        <title>The draft genome of Hanstruepera neustonica JCM19743.</title>
        <authorList>
            <person name="He R.-H."/>
            <person name="Du Z.-J."/>
        </authorList>
    </citation>
    <scope>NUCLEOTIDE SEQUENCE [LARGE SCALE GENOMIC DNA]</scope>
    <source>
        <strain evidence="1 2">JCM19743</strain>
    </source>
</reference>
<protein>
    <submittedName>
        <fullName evidence="1">Uncharacterized protein</fullName>
    </submittedName>
</protein>
<dbReference type="RefSeq" id="WP_103052476.1">
    <property type="nucleotide sequence ID" value="NZ_POWF01000007.1"/>
</dbReference>
<dbReference type="AlphaFoldDB" id="A0A2K1DX34"/>
<organism evidence="1 2">
    <name type="scientific">Hanstruepera neustonica</name>
    <dbReference type="NCBI Taxonomy" id="1445657"/>
    <lineage>
        <taxon>Bacteria</taxon>
        <taxon>Pseudomonadati</taxon>
        <taxon>Bacteroidota</taxon>
        <taxon>Flavobacteriia</taxon>
        <taxon>Flavobacteriales</taxon>
        <taxon>Flavobacteriaceae</taxon>
        <taxon>Hanstruepera</taxon>
    </lineage>
</organism>
<evidence type="ECO:0000313" key="1">
    <source>
        <dbReference type="EMBL" id="PNQ72594.1"/>
    </source>
</evidence>
<keyword evidence="2" id="KW-1185">Reference proteome</keyword>
<dbReference type="Proteomes" id="UP000236641">
    <property type="component" value="Unassembled WGS sequence"/>
</dbReference>
<dbReference type="EMBL" id="POWF01000007">
    <property type="protein sequence ID" value="PNQ72594.1"/>
    <property type="molecule type" value="Genomic_DNA"/>
</dbReference>
<accession>A0A2K1DX34</accession>
<name>A0A2K1DX34_9FLAO</name>
<evidence type="ECO:0000313" key="2">
    <source>
        <dbReference type="Proteomes" id="UP000236641"/>
    </source>
</evidence>
<comment type="caution">
    <text evidence="1">The sequence shown here is derived from an EMBL/GenBank/DDBJ whole genome shotgun (WGS) entry which is preliminary data.</text>
</comment>
<sequence length="142" mass="16585">MKVNNPSKAFLGHIFVEYTGNNIVLLNSNNDKFFQNVNIFDYLTDRRGGHINKCFKVEVLGAKYIVEFENMSVYKFDEQANNYAIDDLSCLMEYTTFTNRNVFMVSGKLLLYNEINENDGRNETFSFNIILDNKEEITNLFK</sequence>
<proteinExistence type="predicted"/>
<dbReference type="OrthoDB" id="1430503at2"/>
<gene>
    <name evidence="1" type="ORF">C1T31_10595</name>
</gene>